<keyword evidence="2" id="KW-1185">Reference proteome</keyword>
<dbReference type="PATRIC" id="fig|1434120.4.peg.272"/>
<name>A0A0E3P373_9EURY</name>
<reference evidence="1 2" key="1">
    <citation type="submission" date="2014-07" db="EMBL/GenBank/DDBJ databases">
        <title>Methanogenic archaea and the global carbon cycle.</title>
        <authorList>
            <person name="Henriksen J.R."/>
            <person name="Luke J."/>
            <person name="Reinhart S."/>
            <person name="Benedict M.N."/>
            <person name="Youngblut N.D."/>
            <person name="Metcalf M.E."/>
            <person name="Whitaker R.J."/>
            <person name="Metcalf W.W."/>
        </authorList>
    </citation>
    <scope>NUCLEOTIDE SEQUENCE [LARGE SCALE GENOMIC DNA]</scope>
    <source>
        <strain evidence="1 2">T4/M</strain>
    </source>
</reference>
<dbReference type="KEGG" id="msw:MSSIT_0209"/>
<proteinExistence type="predicted"/>
<dbReference type="Proteomes" id="UP000033111">
    <property type="component" value="Chromosome"/>
</dbReference>
<dbReference type="AlphaFoldDB" id="A0A0E3P373"/>
<protein>
    <submittedName>
        <fullName evidence="1">Uncharacterized protein</fullName>
    </submittedName>
</protein>
<organism evidence="1 2">
    <name type="scientific">Methanosarcina siciliae T4/M</name>
    <dbReference type="NCBI Taxonomy" id="1434120"/>
    <lineage>
        <taxon>Archaea</taxon>
        <taxon>Methanobacteriati</taxon>
        <taxon>Methanobacteriota</taxon>
        <taxon>Stenosarchaea group</taxon>
        <taxon>Methanomicrobia</taxon>
        <taxon>Methanosarcinales</taxon>
        <taxon>Methanosarcinaceae</taxon>
        <taxon>Methanosarcina</taxon>
    </lineage>
</organism>
<accession>A0A0E3P373</accession>
<evidence type="ECO:0000313" key="1">
    <source>
        <dbReference type="EMBL" id="AKB26928.1"/>
    </source>
</evidence>
<evidence type="ECO:0000313" key="2">
    <source>
        <dbReference type="Proteomes" id="UP000033111"/>
    </source>
</evidence>
<dbReference type="HOGENOM" id="CLU_1113876_0_0_2"/>
<gene>
    <name evidence="1" type="ORF">MSSIT_0209</name>
</gene>
<dbReference type="EMBL" id="CP009506">
    <property type="protein sequence ID" value="AKB26928.1"/>
    <property type="molecule type" value="Genomic_DNA"/>
</dbReference>
<sequence length="243" mass="27530">MDVIFLLKSKQDIFRKFSSSGYRVRKSPGSGKDSLHDSLMWSCPVFDADFVEACEASEEDDSPELDPELLGYLREYLRTRSKEEITEIFDEIRKTLESRTSEGRFSGDSIGGSSAYEKIRVKEIPGRAFRTFSKTASCGKSRVIKISKTVSSKASTIASGGKESVKISSKKLNDRWSNLSPNDRKMISEVLITVIEVGLLRNSSRGRRAAFVVLSSIYRHQPPGRNDLEEFIDEVSRRFKRRH</sequence>